<gene>
    <name evidence="1" type="ORF">JSE7799_00752</name>
</gene>
<dbReference type="EMBL" id="CYPR01000043">
    <property type="protein sequence ID" value="CUH26784.1"/>
    <property type="molecule type" value="Genomic_DNA"/>
</dbReference>
<evidence type="ECO:0000313" key="2">
    <source>
        <dbReference type="Proteomes" id="UP000049455"/>
    </source>
</evidence>
<dbReference type="STRING" id="313367.JSE7799_00752"/>
<dbReference type="RefSeq" id="WP_055662415.1">
    <property type="nucleotide sequence ID" value="NZ_CYPR01000043.1"/>
</dbReference>
<accession>A0A0M7B5F7</accession>
<proteinExistence type="predicted"/>
<evidence type="ECO:0008006" key="3">
    <source>
        <dbReference type="Google" id="ProtNLM"/>
    </source>
</evidence>
<organism evidence="1 2">
    <name type="scientific">Jannaschia seosinensis</name>
    <dbReference type="NCBI Taxonomy" id="313367"/>
    <lineage>
        <taxon>Bacteria</taxon>
        <taxon>Pseudomonadati</taxon>
        <taxon>Pseudomonadota</taxon>
        <taxon>Alphaproteobacteria</taxon>
        <taxon>Rhodobacterales</taxon>
        <taxon>Roseobacteraceae</taxon>
        <taxon>Jannaschia</taxon>
    </lineage>
</organism>
<dbReference type="Proteomes" id="UP000049455">
    <property type="component" value="Unassembled WGS sequence"/>
</dbReference>
<reference evidence="1 2" key="1">
    <citation type="submission" date="2015-09" db="EMBL/GenBank/DDBJ databases">
        <authorList>
            <person name="Jackson K.R."/>
            <person name="Lunt B.L."/>
            <person name="Fisher J.N.B."/>
            <person name="Gardner A.V."/>
            <person name="Bailey M.E."/>
            <person name="Deus L.M."/>
            <person name="Earl A.S."/>
            <person name="Gibby P.D."/>
            <person name="Hartmann K.A."/>
            <person name="Liu J.E."/>
            <person name="Manci A.M."/>
            <person name="Nielsen D.A."/>
            <person name="Solomon M.B."/>
            <person name="Breakwell D.P."/>
            <person name="Burnett S.H."/>
            <person name="Grose J.H."/>
        </authorList>
    </citation>
    <scope>NUCLEOTIDE SEQUENCE [LARGE SCALE GENOMIC DNA]</scope>
    <source>
        <strain evidence="1 2">CECT 7799</strain>
    </source>
</reference>
<evidence type="ECO:0000313" key="1">
    <source>
        <dbReference type="EMBL" id="CUH26784.1"/>
    </source>
</evidence>
<dbReference type="AlphaFoldDB" id="A0A0M7B5F7"/>
<name>A0A0M7B5F7_9RHOB</name>
<keyword evidence="2" id="KW-1185">Reference proteome</keyword>
<protein>
    <recommendedName>
        <fullName evidence="3">Hedgehog/Intein (Hint) domain-containing protein</fullName>
    </recommendedName>
</protein>
<sequence>MTGPVSYLHFACDDHEIVCANGHWVETLLRGDATCPLMAEIAGRNRLPARALLRGYEARALAAELQAV</sequence>